<gene>
    <name evidence="1" type="primary">Acey_s0366.g13</name>
    <name evidence="1" type="ORF">Y032_0366g13</name>
</gene>
<dbReference type="Proteomes" id="UP000024635">
    <property type="component" value="Unassembled WGS sequence"/>
</dbReference>
<reference evidence="2" key="1">
    <citation type="journal article" date="2015" name="Nat. Genet.">
        <title>The genome and transcriptome of the zoonotic hookworm Ancylostoma ceylanicum identify infection-specific gene families.</title>
        <authorList>
            <person name="Schwarz E.M."/>
            <person name="Hu Y."/>
            <person name="Antoshechkin I."/>
            <person name="Miller M.M."/>
            <person name="Sternberg P.W."/>
            <person name="Aroian R.V."/>
        </authorList>
    </citation>
    <scope>NUCLEOTIDE SEQUENCE</scope>
    <source>
        <strain evidence="2">HY135</strain>
    </source>
</reference>
<proteinExistence type="predicted"/>
<evidence type="ECO:0000313" key="1">
    <source>
        <dbReference type="EMBL" id="EYB82111.1"/>
    </source>
</evidence>
<accession>A0A016RUZ8</accession>
<evidence type="ECO:0000313" key="2">
    <source>
        <dbReference type="Proteomes" id="UP000024635"/>
    </source>
</evidence>
<dbReference type="EMBL" id="JARK01001702">
    <property type="protein sequence ID" value="EYB82111.1"/>
    <property type="molecule type" value="Genomic_DNA"/>
</dbReference>
<protein>
    <submittedName>
        <fullName evidence="1">Uncharacterized protein</fullName>
    </submittedName>
</protein>
<organism evidence="1 2">
    <name type="scientific">Ancylostoma ceylanicum</name>
    <dbReference type="NCBI Taxonomy" id="53326"/>
    <lineage>
        <taxon>Eukaryota</taxon>
        <taxon>Metazoa</taxon>
        <taxon>Ecdysozoa</taxon>
        <taxon>Nematoda</taxon>
        <taxon>Chromadorea</taxon>
        <taxon>Rhabditida</taxon>
        <taxon>Rhabditina</taxon>
        <taxon>Rhabditomorpha</taxon>
        <taxon>Strongyloidea</taxon>
        <taxon>Ancylostomatidae</taxon>
        <taxon>Ancylostomatinae</taxon>
        <taxon>Ancylostoma</taxon>
    </lineage>
</organism>
<name>A0A016RUZ8_9BILA</name>
<keyword evidence="2" id="KW-1185">Reference proteome</keyword>
<dbReference type="AlphaFoldDB" id="A0A016RUZ8"/>
<sequence>MFGIIVSSASRIGNPSVIGMWPTTVTWPAVADVRIQALHGRTSSTPNESCVSTKLWAAAHRARQTAWPLPTC</sequence>
<comment type="caution">
    <text evidence="1">The sequence shown here is derived from an EMBL/GenBank/DDBJ whole genome shotgun (WGS) entry which is preliminary data.</text>
</comment>